<dbReference type="RefSeq" id="WP_272738008.1">
    <property type="nucleotide sequence ID" value="NZ_CP116942.1"/>
</dbReference>
<dbReference type="AlphaFoldDB" id="A0AAE9Y9V6"/>
<accession>A0AAE9Y9V6</accession>
<evidence type="ECO:0000259" key="3">
    <source>
        <dbReference type="Pfam" id="PF00685"/>
    </source>
</evidence>
<dbReference type="GO" id="GO:0008146">
    <property type="term" value="F:sulfotransferase activity"/>
    <property type="evidence" value="ECO:0007669"/>
    <property type="project" value="InterPro"/>
</dbReference>
<dbReference type="SUPFAM" id="SSF52540">
    <property type="entry name" value="P-loop containing nucleoside triphosphate hydrolases"/>
    <property type="match status" value="1"/>
</dbReference>
<evidence type="ECO:0000256" key="1">
    <source>
        <dbReference type="ARBA" id="ARBA00005771"/>
    </source>
</evidence>
<gene>
    <name evidence="4" type="ORF">PO878_07085</name>
</gene>
<dbReference type="KEGG" id="ima:PO878_07085"/>
<sequence length="287" mass="32201">MRHYRSEANERWVGFPHRPGDIVISTRSKSGTTWVQMICALLVLQTPDLPAPLTLLSPWVDAEHEPPDVVRARVEAQEHRRFLKTHTPLDGLPLDDEVTYVVVGRHPLDVGLSLHHHLANLDHRRITELTGADATPPEDVDDRTWMAWWVATEEAPEEHLDRLPGVVHHAADAWTRRTERNVVLVHYQDLVDDLPGEMGRLAGRLGIEVDQARWPDLVAAASFAAMRARSEDRAPDHLGVLRDRAAFFRAGTSGRGAALLDDAQLQAYEARVAAMAPPDLVSWLHRP</sequence>
<reference evidence="4" key="1">
    <citation type="submission" date="2023-01" db="EMBL/GenBank/DDBJ databases">
        <title>The diversity of Class Acidimicrobiia in South China Sea sediment environments and the proposal of Iamia marina sp. nov., a novel species of the genus Iamia.</title>
        <authorList>
            <person name="He Y."/>
            <person name="Tian X."/>
        </authorList>
    </citation>
    <scope>NUCLEOTIDE SEQUENCE</scope>
    <source>
        <strain evidence="4">DSM 19957</strain>
    </source>
</reference>
<name>A0AAE9Y9V6_9ACTN</name>
<dbReference type="PANTHER" id="PTHR11783">
    <property type="entry name" value="SULFOTRANSFERASE SULT"/>
    <property type="match status" value="1"/>
</dbReference>
<evidence type="ECO:0000313" key="5">
    <source>
        <dbReference type="Proteomes" id="UP001216390"/>
    </source>
</evidence>
<dbReference type="InterPro" id="IPR027417">
    <property type="entry name" value="P-loop_NTPase"/>
</dbReference>
<organism evidence="4 5">
    <name type="scientific">Iamia majanohamensis</name>
    <dbReference type="NCBI Taxonomy" id="467976"/>
    <lineage>
        <taxon>Bacteria</taxon>
        <taxon>Bacillati</taxon>
        <taxon>Actinomycetota</taxon>
        <taxon>Acidimicrobiia</taxon>
        <taxon>Acidimicrobiales</taxon>
        <taxon>Iamiaceae</taxon>
        <taxon>Iamia</taxon>
    </lineage>
</organism>
<keyword evidence="2" id="KW-0808">Transferase</keyword>
<evidence type="ECO:0000313" key="4">
    <source>
        <dbReference type="EMBL" id="WCO68491.1"/>
    </source>
</evidence>
<comment type="similarity">
    <text evidence="1">Belongs to the sulfotransferase 1 family.</text>
</comment>
<dbReference type="EMBL" id="CP116942">
    <property type="protein sequence ID" value="WCO68491.1"/>
    <property type="molecule type" value="Genomic_DNA"/>
</dbReference>
<dbReference type="Gene3D" id="3.40.50.300">
    <property type="entry name" value="P-loop containing nucleotide triphosphate hydrolases"/>
    <property type="match status" value="1"/>
</dbReference>
<protein>
    <submittedName>
        <fullName evidence="4">Sulfotransferase domain-containing protein</fullName>
    </submittedName>
</protein>
<dbReference type="Pfam" id="PF00685">
    <property type="entry name" value="Sulfotransfer_1"/>
    <property type="match status" value="1"/>
</dbReference>
<evidence type="ECO:0000256" key="2">
    <source>
        <dbReference type="ARBA" id="ARBA00022679"/>
    </source>
</evidence>
<proteinExistence type="inferred from homology"/>
<keyword evidence="5" id="KW-1185">Reference proteome</keyword>
<dbReference type="InterPro" id="IPR000863">
    <property type="entry name" value="Sulfotransferase_dom"/>
</dbReference>
<dbReference type="Proteomes" id="UP001216390">
    <property type="component" value="Chromosome"/>
</dbReference>
<feature type="domain" description="Sulfotransferase" evidence="3">
    <location>
        <begin position="20"/>
        <end position="266"/>
    </location>
</feature>